<dbReference type="InterPro" id="IPR027027">
    <property type="entry name" value="GOSR2/Membrin/Bos1"/>
</dbReference>
<dbReference type="GO" id="GO:0031201">
    <property type="term" value="C:SNARE complex"/>
    <property type="evidence" value="ECO:0007669"/>
    <property type="project" value="TreeGrafter"/>
</dbReference>
<dbReference type="SUPFAM" id="SSF58038">
    <property type="entry name" value="SNARE fusion complex"/>
    <property type="match status" value="1"/>
</dbReference>
<keyword evidence="6" id="KW-0333">Golgi apparatus</keyword>
<proteinExistence type="inferred from homology"/>
<dbReference type="PIRSF" id="PIRSF028865">
    <property type="entry name" value="Membrin-2"/>
    <property type="match status" value="1"/>
</dbReference>
<comment type="subcellular location">
    <subcellularLocation>
        <location evidence="1">Golgi apparatus membrane</location>
        <topology evidence="1">Single-pass type IV membrane protein</topology>
    </subcellularLocation>
</comment>
<evidence type="ECO:0000256" key="5">
    <source>
        <dbReference type="ARBA" id="ARBA00022989"/>
    </source>
</evidence>
<dbReference type="KEGG" id="dcr:108216024"/>
<dbReference type="Proteomes" id="UP000077755">
    <property type="component" value="Chromosome 4"/>
</dbReference>
<accession>A0AAF0WY06</accession>
<evidence type="ECO:0000256" key="9">
    <source>
        <dbReference type="SAM" id="Phobius"/>
    </source>
</evidence>
<reference evidence="10" key="1">
    <citation type="journal article" date="2016" name="Nat. Genet.">
        <title>A high-quality carrot genome assembly provides new insights into carotenoid accumulation and asterid genome evolution.</title>
        <authorList>
            <person name="Iorizzo M."/>
            <person name="Ellison S."/>
            <person name="Senalik D."/>
            <person name="Zeng P."/>
            <person name="Satapoomin P."/>
            <person name="Huang J."/>
            <person name="Bowman M."/>
            <person name="Iovene M."/>
            <person name="Sanseverino W."/>
            <person name="Cavagnaro P."/>
            <person name="Yildiz M."/>
            <person name="Macko-Podgorni A."/>
            <person name="Moranska E."/>
            <person name="Grzebelus E."/>
            <person name="Grzebelus D."/>
            <person name="Ashrafi H."/>
            <person name="Zheng Z."/>
            <person name="Cheng S."/>
            <person name="Spooner D."/>
            <person name="Van Deynze A."/>
            <person name="Simon P."/>
        </authorList>
    </citation>
    <scope>NUCLEOTIDE SEQUENCE</scope>
    <source>
        <tissue evidence="10">Leaf</tissue>
    </source>
</reference>
<dbReference type="GO" id="GO:0000139">
    <property type="term" value="C:Golgi membrane"/>
    <property type="evidence" value="ECO:0007669"/>
    <property type="project" value="UniProtKB-SubCell"/>
</dbReference>
<dbReference type="Gene3D" id="1.20.5.110">
    <property type="match status" value="1"/>
</dbReference>
<name>A0AAF0WY06_DAUCS</name>
<evidence type="ECO:0000256" key="2">
    <source>
        <dbReference type="ARBA" id="ARBA00022448"/>
    </source>
</evidence>
<dbReference type="GO" id="GO:0000149">
    <property type="term" value="F:SNARE binding"/>
    <property type="evidence" value="ECO:0007669"/>
    <property type="project" value="TreeGrafter"/>
</dbReference>
<evidence type="ECO:0000313" key="10">
    <source>
        <dbReference type="EMBL" id="WOG98210.1"/>
    </source>
</evidence>
<organism evidence="10 11">
    <name type="scientific">Daucus carota subsp. sativus</name>
    <name type="common">Carrot</name>
    <dbReference type="NCBI Taxonomy" id="79200"/>
    <lineage>
        <taxon>Eukaryota</taxon>
        <taxon>Viridiplantae</taxon>
        <taxon>Streptophyta</taxon>
        <taxon>Embryophyta</taxon>
        <taxon>Tracheophyta</taxon>
        <taxon>Spermatophyta</taxon>
        <taxon>Magnoliopsida</taxon>
        <taxon>eudicotyledons</taxon>
        <taxon>Gunneridae</taxon>
        <taxon>Pentapetalae</taxon>
        <taxon>asterids</taxon>
        <taxon>campanulids</taxon>
        <taxon>Apiales</taxon>
        <taxon>Apiaceae</taxon>
        <taxon>Apioideae</taxon>
        <taxon>Scandiceae</taxon>
        <taxon>Daucinae</taxon>
        <taxon>Daucus</taxon>
        <taxon>Daucus sect. Daucus</taxon>
    </lineage>
</organism>
<keyword evidence="4 8" id="KW-0653">Protein transport</keyword>
<evidence type="ECO:0000256" key="6">
    <source>
        <dbReference type="ARBA" id="ARBA00023034"/>
    </source>
</evidence>
<keyword evidence="3 9" id="KW-0812">Transmembrane</keyword>
<sequence length="225" mass="25986">MEGGGTSLSELYQSSKRLLLKTRDGLERLERLEFSSNTASVDSPELSYAVQRDISQIHSLCANMDLLWRSIAAKPQRDLWKRKVEHVAEEADSLKDSLDKYFQRHQRRMQEVQERDALLGRANGESSHVLRIFDEEAQALQSARNSSRMLEEANATGIAILSKYAEQRDRLKKAQRKALDVLNTLGLSNSVLRLIERRNRVDQWIKYAGMVLTIIVLIAFWRWTR</sequence>
<dbReference type="Pfam" id="PF12352">
    <property type="entry name" value="V-SNARE_C"/>
    <property type="match status" value="1"/>
</dbReference>
<evidence type="ECO:0000256" key="3">
    <source>
        <dbReference type="ARBA" id="ARBA00022692"/>
    </source>
</evidence>
<dbReference type="GO" id="GO:0006906">
    <property type="term" value="P:vesicle fusion"/>
    <property type="evidence" value="ECO:0007669"/>
    <property type="project" value="TreeGrafter"/>
</dbReference>
<dbReference type="GO" id="GO:0015031">
    <property type="term" value="P:protein transport"/>
    <property type="evidence" value="ECO:0007669"/>
    <property type="project" value="UniProtKB-KW"/>
</dbReference>
<dbReference type="PANTHER" id="PTHR21230">
    <property type="entry name" value="VESICLE TRANSPORT V-SNARE PROTEIN VTI1-RELATED"/>
    <property type="match status" value="1"/>
</dbReference>
<evidence type="ECO:0000256" key="8">
    <source>
        <dbReference type="PIRNR" id="PIRNR028865"/>
    </source>
</evidence>
<comment type="function">
    <text evidence="8">Involved in transport of proteins from the cis/medial-Golgi to the trans-Golgi network.</text>
</comment>
<comment type="similarity">
    <text evidence="8">Belongs to the GOSR2 family.</text>
</comment>
<keyword evidence="5 9" id="KW-1133">Transmembrane helix</keyword>
<dbReference type="GO" id="GO:0012507">
    <property type="term" value="C:ER to Golgi transport vesicle membrane"/>
    <property type="evidence" value="ECO:0007669"/>
    <property type="project" value="TreeGrafter"/>
</dbReference>
<gene>
    <name evidence="10" type="ORF">DCAR_0417551</name>
</gene>
<feature type="transmembrane region" description="Helical" evidence="9">
    <location>
        <begin position="204"/>
        <end position="223"/>
    </location>
</feature>
<dbReference type="GO" id="GO:0005789">
    <property type="term" value="C:endoplasmic reticulum membrane"/>
    <property type="evidence" value="ECO:0007669"/>
    <property type="project" value="TreeGrafter"/>
</dbReference>
<evidence type="ECO:0000256" key="1">
    <source>
        <dbReference type="ARBA" id="ARBA00004409"/>
    </source>
</evidence>
<dbReference type="CDD" id="cd15863">
    <property type="entry name" value="SNARE_GS27"/>
    <property type="match status" value="1"/>
</dbReference>
<dbReference type="GO" id="GO:0005484">
    <property type="term" value="F:SNAP receptor activity"/>
    <property type="evidence" value="ECO:0007669"/>
    <property type="project" value="InterPro"/>
</dbReference>
<dbReference type="GO" id="GO:0031902">
    <property type="term" value="C:late endosome membrane"/>
    <property type="evidence" value="ECO:0007669"/>
    <property type="project" value="TreeGrafter"/>
</dbReference>
<evidence type="ECO:0000256" key="4">
    <source>
        <dbReference type="ARBA" id="ARBA00022927"/>
    </source>
</evidence>
<dbReference type="PANTHER" id="PTHR21230:SF1">
    <property type="entry name" value="GOLGI SNAP RECEPTOR COMPLEX MEMBER 2"/>
    <property type="match status" value="1"/>
</dbReference>
<evidence type="ECO:0000256" key="7">
    <source>
        <dbReference type="ARBA" id="ARBA00023136"/>
    </source>
</evidence>
<dbReference type="AlphaFoldDB" id="A0AAF0WY06"/>
<keyword evidence="11" id="KW-1185">Reference proteome</keyword>
<protein>
    <recommendedName>
        <fullName evidence="8">Membrin</fullName>
    </recommendedName>
</protein>
<evidence type="ECO:0000313" key="11">
    <source>
        <dbReference type="Proteomes" id="UP000077755"/>
    </source>
</evidence>
<keyword evidence="2 8" id="KW-0813">Transport</keyword>
<reference evidence="10" key="2">
    <citation type="submission" date="2022-03" db="EMBL/GenBank/DDBJ databases">
        <title>Draft title - Genomic analysis of global carrot germplasm unveils the trajectory of domestication and the origin of high carotenoid orange carrot.</title>
        <authorList>
            <person name="Iorizzo M."/>
            <person name="Ellison S."/>
            <person name="Senalik D."/>
            <person name="Macko-Podgorni A."/>
            <person name="Grzebelus D."/>
            <person name="Bostan H."/>
            <person name="Rolling W."/>
            <person name="Curaba J."/>
            <person name="Simon P."/>
        </authorList>
    </citation>
    <scope>NUCLEOTIDE SEQUENCE</scope>
    <source>
        <tissue evidence="10">Leaf</tissue>
    </source>
</reference>
<keyword evidence="7 8" id="KW-0472">Membrane</keyword>
<dbReference type="EMBL" id="CP093346">
    <property type="protein sequence ID" value="WOG98210.1"/>
    <property type="molecule type" value="Genomic_DNA"/>
</dbReference>